<dbReference type="RefSeq" id="WP_114070506.1">
    <property type="nucleotide sequence ID" value="NZ_CP030850.1"/>
</dbReference>
<dbReference type="KEGG" id="run:DR864_27965"/>
<protein>
    <recommendedName>
        <fullName evidence="2">DUF5777 domain-containing protein</fullName>
    </recommendedName>
</protein>
<evidence type="ECO:0000259" key="2">
    <source>
        <dbReference type="Pfam" id="PF19089"/>
    </source>
</evidence>
<evidence type="ECO:0000256" key="1">
    <source>
        <dbReference type="SAM" id="SignalP"/>
    </source>
</evidence>
<dbReference type="InterPro" id="IPR045916">
    <property type="entry name" value="DUF5777"/>
</dbReference>
<feature type="domain" description="DUF5777" evidence="2">
    <location>
        <begin position="44"/>
        <end position="289"/>
    </location>
</feature>
<feature type="signal peptide" evidence="1">
    <location>
        <begin position="1"/>
        <end position="21"/>
    </location>
</feature>
<dbReference type="AlphaFoldDB" id="A0A344TSZ5"/>
<dbReference type="Proteomes" id="UP000251993">
    <property type="component" value="Chromosome"/>
</dbReference>
<organism evidence="3 4">
    <name type="scientific">Runella rosea</name>
    <dbReference type="NCBI Taxonomy" id="2259595"/>
    <lineage>
        <taxon>Bacteria</taxon>
        <taxon>Pseudomonadati</taxon>
        <taxon>Bacteroidota</taxon>
        <taxon>Cytophagia</taxon>
        <taxon>Cytophagales</taxon>
        <taxon>Spirosomataceae</taxon>
        <taxon>Runella</taxon>
    </lineage>
</organism>
<name>A0A344TSZ5_9BACT</name>
<accession>A0A344TSZ5</accession>
<proteinExistence type="predicted"/>
<reference evidence="3 4" key="1">
    <citation type="submission" date="2018-07" db="EMBL/GenBank/DDBJ databases">
        <title>Genome sequencing of Runella.</title>
        <authorList>
            <person name="Baek M.-G."/>
            <person name="Yi H."/>
        </authorList>
    </citation>
    <scope>NUCLEOTIDE SEQUENCE [LARGE SCALE GENOMIC DNA]</scope>
    <source>
        <strain evidence="3 4">HYN0085</strain>
    </source>
</reference>
<sequence>MKALASVVTALLLMSTIDVKAQEDLTKMLEENEPKTTDYTTATFKGTRIINGHSVETVKKNHLDFIIHHRFDRLNSGAYNLFGLDYSTIRLGFEYGLTDNVTIGFGRSSVQKTFDFLAKAKLLRQSTGTRNMPFSVTAFASTVIETLDKDLSTQDKTSYCTQLLIARKFSERLSLQLNPTFLYRNRVATAAQERALFALGFGGRMKLNKRLSLNAEYYWAFREKDLENALGDPYGNSLAIGVDIETGGHVFQLHFTNSSGMVEKQFIGDTSGSWGKGDIRWGFNVSRTFSFDKRAKGMMK</sequence>
<keyword evidence="4" id="KW-1185">Reference proteome</keyword>
<dbReference type="EMBL" id="CP030850">
    <property type="protein sequence ID" value="AXE21766.1"/>
    <property type="molecule type" value="Genomic_DNA"/>
</dbReference>
<evidence type="ECO:0000313" key="3">
    <source>
        <dbReference type="EMBL" id="AXE21766.1"/>
    </source>
</evidence>
<keyword evidence="1" id="KW-0732">Signal</keyword>
<dbReference type="OrthoDB" id="1117410at2"/>
<evidence type="ECO:0000313" key="4">
    <source>
        <dbReference type="Proteomes" id="UP000251993"/>
    </source>
</evidence>
<feature type="chain" id="PRO_5016674728" description="DUF5777 domain-containing protein" evidence="1">
    <location>
        <begin position="22"/>
        <end position="300"/>
    </location>
</feature>
<gene>
    <name evidence="3" type="ORF">DR864_27965</name>
</gene>
<dbReference type="Pfam" id="PF19089">
    <property type="entry name" value="DUF5777"/>
    <property type="match status" value="1"/>
</dbReference>